<keyword evidence="4" id="KW-0176">Collagen</keyword>
<organism evidence="4 5">
    <name type="scientific">Ancylostoma caninum</name>
    <name type="common">Dog hookworm</name>
    <dbReference type="NCBI Taxonomy" id="29170"/>
    <lineage>
        <taxon>Eukaryota</taxon>
        <taxon>Metazoa</taxon>
        <taxon>Ecdysozoa</taxon>
        <taxon>Nematoda</taxon>
        <taxon>Chromadorea</taxon>
        <taxon>Rhabditida</taxon>
        <taxon>Rhabditina</taxon>
        <taxon>Rhabditomorpha</taxon>
        <taxon>Strongyloidea</taxon>
        <taxon>Ancylostomatidae</taxon>
        <taxon>Ancylostomatinae</taxon>
        <taxon>Ancylostoma</taxon>
    </lineage>
</organism>
<comment type="caution">
    <text evidence="4">The sequence shown here is derived from an EMBL/GenBank/DDBJ whole genome shotgun (WGS) entry which is preliminary data.</text>
</comment>
<feature type="region of interest" description="Disordered" evidence="2">
    <location>
        <begin position="70"/>
        <end position="211"/>
    </location>
</feature>
<dbReference type="SMART" id="SM01088">
    <property type="entry name" value="Col_cuticle_N"/>
    <property type="match status" value="1"/>
</dbReference>
<keyword evidence="5" id="KW-1185">Reference proteome</keyword>
<feature type="compositionally biased region" description="Pro residues" evidence="2">
    <location>
        <begin position="104"/>
        <end position="116"/>
    </location>
</feature>
<evidence type="ECO:0000256" key="1">
    <source>
        <dbReference type="ARBA" id="ARBA00022737"/>
    </source>
</evidence>
<dbReference type="EMBL" id="JOJR01000606">
    <property type="protein sequence ID" value="RCN35952.1"/>
    <property type="molecule type" value="Genomic_DNA"/>
</dbReference>
<feature type="compositionally biased region" description="Basic and acidic residues" evidence="2">
    <location>
        <begin position="138"/>
        <end position="147"/>
    </location>
</feature>
<feature type="compositionally biased region" description="Low complexity" evidence="2">
    <location>
        <begin position="118"/>
        <end position="128"/>
    </location>
</feature>
<feature type="compositionally biased region" description="Pro residues" evidence="2">
    <location>
        <begin position="153"/>
        <end position="168"/>
    </location>
</feature>
<feature type="compositionally biased region" description="Low complexity" evidence="2">
    <location>
        <begin position="170"/>
        <end position="211"/>
    </location>
</feature>
<dbReference type="AlphaFoldDB" id="A0A368FV32"/>
<dbReference type="InterPro" id="IPR008160">
    <property type="entry name" value="Collagen"/>
</dbReference>
<dbReference type="PANTHER" id="PTHR24637:SF236">
    <property type="entry name" value="NEMATODE CUTICLE COLLAGEN N-TERMINAL DOMAIN-CONTAINING PROTEIN"/>
    <property type="match status" value="1"/>
</dbReference>
<feature type="domain" description="Nematode cuticle collagen N-terminal" evidence="3">
    <location>
        <begin position="5"/>
        <end position="56"/>
    </location>
</feature>
<dbReference type="Pfam" id="PF01391">
    <property type="entry name" value="Collagen"/>
    <property type="match status" value="1"/>
</dbReference>
<dbReference type="Pfam" id="PF01484">
    <property type="entry name" value="Col_cuticle_N"/>
    <property type="match status" value="1"/>
</dbReference>
<name>A0A368FV32_ANCCA</name>
<protein>
    <submittedName>
        <fullName evidence="4">Nematode cuticle collagen domain protein</fullName>
    </submittedName>
</protein>
<reference evidence="4 5" key="1">
    <citation type="submission" date="2014-10" db="EMBL/GenBank/DDBJ databases">
        <title>Draft genome of the hookworm Ancylostoma caninum.</title>
        <authorList>
            <person name="Mitreva M."/>
        </authorList>
    </citation>
    <scope>NUCLEOTIDE SEQUENCE [LARGE SCALE GENOMIC DNA]</scope>
    <source>
        <strain evidence="4 5">Baltimore</strain>
    </source>
</reference>
<dbReference type="OrthoDB" id="5866131at2759"/>
<feature type="compositionally biased region" description="Polar residues" evidence="2">
    <location>
        <begin position="71"/>
        <end position="83"/>
    </location>
</feature>
<evidence type="ECO:0000256" key="2">
    <source>
        <dbReference type="SAM" id="MobiDB-lite"/>
    </source>
</evidence>
<gene>
    <name evidence="4" type="ORF">ANCCAN_18160</name>
</gene>
<evidence type="ECO:0000313" key="5">
    <source>
        <dbReference type="Proteomes" id="UP000252519"/>
    </source>
</evidence>
<dbReference type="GO" id="GO:0042302">
    <property type="term" value="F:structural constituent of cuticle"/>
    <property type="evidence" value="ECO:0007669"/>
    <property type="project" value="InterPro"/>
</dbReference>
<dbReference type="Proteomes" id="UP000252519">
    <property type="component" value="Unassembled WGS sequence"/>
</dbReference>
<dbReference type="InterPro" id="IPR002486">
    <property type="entry name" value="Col_cuticle_N"/>
</dbReference>
<evidence type="ECO:0000259" key="3">
    <source>
        <dbReference type="SMART" id="SM01088"/>
    </source>
</evidence>
<accession>A0A368FV32</accession>
<evidence type="ECO:0000313" key="4">
    <source>
        <dbReference type="EMBL" id="RCN35952.1"/>
    </source>
</evidence>
<dbReference type="GO" id="GO:0005581">
    <property type="term" value="C:collagen trimer"/>
    <property type="evidence" value="ECO:0007669"/>
    <property type="project" value="UniProtKB-KW"/>
</dbReference>
<sequence length="211" mass="21105">MTRCLVGFASATSVTLIVISVAAFGYIVNDINSFYDDSMEELREFKGFADDAWAKMILTNTAARIPRQVYDSPSTGVSSQGSISRPAAAPPTKGGCNCGAQPNTCPPGPPGPPGQPGEPGQDGENGQDGTPGQNGNDYPKKGSDPKECTTCPAGPPGEPGPDGPPGPAGPDGQPGAPGQRGNDGQPGQQGPPGDQGQPGQDGTPGQPGQPG</sequence>
<proteinExistence type="predicted"/>
<dbReference type="STRING" id="29170.A0A368FV32"/>
<dbReference type="PANTHER" id="PTHR24637">
    <property type="entry name" value="COLLAGEN"/>
    <property type="match status" value="1"/>
</dbReference>
<keyword evidence="1" id="KW-0677">Repeat</keyword>
<feature type="non-terminal residue" evidence="4">
    <location>
        <position position="211"/>
    </location>
</feature>